<organism evidence="1 2">
    <name type="scientific">Siphonobacter curvatus</name>
    <dbReference type="NCBI Taxonomy" id="2094562"/>
    <lineage>
        <taxon>Bacteria</taxon>
        <taxon>Pseudomonadati</taxon>
        <taxon>Bacteroidota</taxon>
        <taxon>Cytophagia</taxon>
        <taxon>Cytophagales</taxon>
        <taxon>Cytophagaceae</taxon>
        <taxon>Siphonobacter</taxon>
    </lineage>
</organism>
<dbReference type="RefSeq" id="WP_104714625.1">
    <property type="nucleotide sequence ID" value="NZ_PTRA01000003.1"/>
</dbReference>
<protein>
    <recommendedName>
        <fullName evidence="3">VapC45 PIN like domain-containing protein</fullName>
    </recommendedName>
</protein>
<comment type="caution">
    <text evidence="1">The sequence shown here is derived from an EMBL/GenBank/DDBJ whole genome shotgun (WGS) entry which is preliminary data.</text>
</comment>
<proteinExistence type="predicted"/>
<evidence type="ECO:0000313" key="2">
    <source>
        <dbReference type="Proteomes" id="UP000239590"/>
    </source>
</evidence>
<reference evidence="2" key="1">
    <citation type="submission" date="2018-02" db="EMBL/GenBank/DDBJ databases">
        <title>Genome sequencing of Solimonas sp. HR-BB.</title>
        <authorList>
            <person name="Lee Y."/>
            <person name="Jeon C.O."/>
        </authorList>
    </citation>
    <scope>NUCLEOTIDE SEQUENCE [LARGE SCALE GENOMIC DNA]</scope>
    <source>
        <strain evidence="2">HR-U</strain>
    </source>
</reference>
<sequence>MNVYIDENLVPFFPEAFLNEFSVCPITSEETIRQADGLLLLPEFNVHRTPSQRAVYERLGLRMVFVSMPAEGVWYLNESEARRKKWAEVLKKCNKHPEISAYRCDLNASRLRSLL</sequence>
<evidence type="ECO:0000313" key="1">
    <source>
        <dbReference type="EMBL" id="PQA56070.1"/>
    </source>
</evidence>
<dbReference type="OrthoDB" id="964103at2"/>
<dbReference type="AlphaFoldDB" id="A0A2S7II47"/>
<accession>A0A2S7II47</accession>
<evidence type="ECO:0008006" key="3">
    <source>
        <dbReference type="Google" id="ProtNLM"/>
    </source>
</evidence>
<dbReference type="Proteomes" id="UP000239590">
    <property type="component" value="Unassembled WGS sequence"/>
</dbReference>
<dbReference type="EMBL" id="PTRA01000003">
    <property type="protein sequence ID" value="PQA56070.1"/>
    <property type="molecule type" value="Genomic_DNA"/>
</dbReference>
<keyword evidence="2" id="KW-1185">Reference proteome</keyword>
<name>A0A2S7II47_9BACT</name>
<gene>
    <name evidence="1" type="ORF">C5O19_17060</name>
</gene>